<dbReference type="AlphaFoldDB" id="A0A6J4R2R2"/>
<proteinExistence type="predicted"/>
<feature type="transmembrane region" description="Helical" evidence="2">
    <location>
        <begin position="297"/>
        <end position="315"/>
    </location>
</feature>
<feature type="transmembrane region" description="Helical" evidence="2">
    <location>
        <begin position="210"/>
        <end position="228"/>
    </location>
</feature>
<feature type="signal peptide" evidence="3">
    <location>
        <begin position="1"/>
        <end position="27"/>
    </location>
</feature>
<accession>A0A6J4R2R2</accession>
<evidence type="ECO:0000313" key="4">
    <source>
        <dbReference type="EMBL" id="CAA9462474.1"/>
    </source>
</evidence>
<keyword evidence="3" id="KW-0732">Signal</keyword>
<feature type="transmembrane region" description="Helical" evidence="2">
    <location>
        <begin position="266"/>
        <end position="285"/>
    </location>
</feature>
<gene>
    <name evidence="4" type="ORF">AVDCRST_MAG28-3540</name>
</gene>
<evidence type="ECO:0000256" key="3">
    <source>
        <dbReference type="SAM" id="SignalP"/>
    </source>
</evidence>
<feature type="transmembrane region" description="Helical" evidence="2">
    <location>
        <begin position="235"/>
        <end position="254"/>
    </location>
</feature>
<feature type="region of interest" description="Disordered" evidence="1">
    <location>
        <begin position="614"/>
        <end position="634"/>
    </location>
</feature>
<keyword evidence="2" id="KW-0472">Membrane</keyword>
<dbReference type="EMBL" id="CADCVE010000090">
    <property type="protein sequence ID" value="CAA9462474.1"/>
    <property type="molecule type" value="Genomic_DNA"/>
</dbReference>
<feature type="transmembrane region" description="Helical" evidence="2">
    <location>
        <begin position="403"/>
        <end position="423"/>
    </location>
</feature>
<evidence type="ECO:0000256" key="2">
    <source>
        <dbReference type="SAM" id="Phobius"/>
    </source>
</evidence>
<protein>
    <recommendedName>
        <fullName evidence="5">DUF2029 domain-containing protein</fullName>
    </recommendedName>
</protein>
<sequence>MRRHLPNHRRFGLILLLLPLLSFSLGAAPGAQTSAEEARQAASLTPEAAEILSHPTVETSASYRPGSDSWEVTLREDVSGTVVALLTVEDETQEVSEVEVYPAAETVTYPQNSEADATKLALANEEVRDELLNHGPYTTSAEYEDGEWTVSFEVEEEGAVGGMPVDDGESKEIARVGVDDDTWQLNSVYTGDQVGWRMARGDYGAYGKQANYWHVWGPLALLFAAAFWRTDKLFSLRNFDVLALLGFLVSHGFFRVGDTYEAVLLWYPPLLYLLARTLLMGFGVGERVEKTSNFPTWLLFALGALGCGLVLGLNLDSRVIDVGYAGVAGADSIMNGMLPYGNMPDDVGTGDTYGPLNYLLYVPFLWLFGWSGEWDFLPVAHAVTAFAFVGGALALLVTGLKYAGARGAATLLFAWAVFPYTLYSTNNNTNDVIVAAVAAVGLATLASPLARGAVISAGFAIKLFPLVLAPLWMLHDGPRKRGAILDFILGGVSIVLLTFWVLALEGDPLGGLQIFYEKTLAFQGERETPWTIFSQVPELKFLQQPLTAAAILLAFIIAVFPKKRTIRRLAAFSAALIIAFELTVNYWFYPYVIWFEPFVFLALLIETNTKTALDGEGDEEKSGQQPHAGDQQEK</sequence>
<reference evidence="4" key="1">
    <citation type="submission" date="2020-02" db="EMBL/GenBank/DDBJ databases">
        <authorList>
            <person name="Meier V. D."/>
        </authorList>
    </citation>
    <scope>NUCLEOTIDE SEQUENCE</scope>
    <source>
        <strain evidence="4">AVDCRST_MAG28</strain>
    </source>
</reference>
<feature type="transmembrane region" description="Helical" evidence="2">
    <location>
        <begin position="352"/>
        <end position="369"/>
    </location>
</feature>
<organism evidence="4">
    <name type="scientific">uncultured Rubrobacteraceae bacterium</name>
    <dbReference type="NCBI Taxonomy" id="349277"/>
    <lineage>
        <taxon>Bacteria</taxon>
        <taxon>Bacillati</taxon>
        <taxon>Actinomycetota</taxon>
        <taxon>Rubrobacteria</taxon>
        <taxon>Rubrobacterales</taxon>
        <taxon>Rubrobacteraceae</taxon>
        <taxon>environmental samples</taxon>
    </lineage>
</organism>
<feature type="transmembrane region" description="Helical" evidence="2">
    <location>
        <begin position="484"/>
        <end position="503"/>
    </location>
</feature>
<name>A0A6J4R2R2_9ACTN</name>
<feature type="transmembrane region" description="Helical" evidence="2">
    <location>
        <begin position="453"/>
        <end position="472"/>
    </location>
</feature>
<feature type="transmembrane region" description="Helical" evidence="2">
    <location>
        <begin position="541"/>
        <end position="560"/>
    </location>
</feature>
<evidence type="ECO:0008006" key="5">
    <source>
        <dbReference type="Google" id="ProtNLM"/>
    </source>
</evidence>
<feature type="transmembrane region" description="Helical" evidence="2">
    <location>
        <begin position="569"/>
        <end position="589"/>
    </location>
</feature>
<feature type="transmembrane region" description="Helical" evidence="2">
    <location>
        <begin position="430"/>
        <end position="447"/>
    </location>
</feature>
<keyword evidence="2" id="KW-0812">Transmembrane</keyword>
<keyword evidence="2" id="KW-1133">Transmembrane helix</keyword>
<feature type="chain" id="PRO_5026822274" description="DUF2029 domain-containing protein" evidence="3">
    <location>
        <begin position="28"/>
        <end position="634"/>
    </location>
</feature>
<evidence type="ECO:0000256" key="1">
    <source>
        <dbReference type="SAM" id="MobiDB-lite"/>
    </source>
</evidence>
<feature type="transmembrane region" description="Helical" evidence="2">
    <location>
        <begin position="376"/>
        <end position="397"/>
    </location>
</feature>